<comment type="caution">
    <text evidence="14">The sequence shown here is derived from an EMBL/GenBank/DDBJ whole genome shotgun (WGS) entry which is preliminary data.</text>
</comment>
<evidence type="ECO:0000256" key="10">
    <source>
        <dbReference type="ARBA" id="ARBA00023136"/>
    </source>
</evidence>
<keyword evidence="10 13" id="KW-0472">Membrane</keyword>
<sequence>MPICTTCTTTLPFLYTIYESEHNLRLEQCRKCAQLQRDQPLENKSQSCFADPYVEHDSLMLLLDLMLLKRAVFRHLLYNRGTEPRRSIAGVLVDPPPDSWNKRELTRWFTILRFGGPLVCIDAFIRWSYLNPHQPSDISPWTPQTINTLFRTLVGVSIGNPSIREFSNTANISLETIAFHGAVIVGCFLVLGLADKLRHAPISDSDIRREFRFSLIPLTLFYSSLTKLFLLFLLTIWRPSSEPVPLPFDVQLFKDENIDREWVVRNVLGGMSAGFGLRVILDTHPLFTTTIIIAGWMAKTAVSQLYTLNGELARLALLARLTFSAISRSELSMGHHDLPQGNCDRLGNLSPTATVPQLLPGMPEATVEQAVYTSLGPHAFIYRPTDSQLSYDQEAIDGDPTVIILFGWMAAKRAHLLKYTEAYRKLYPAATIIVVRSHISFFSASWAKLAERFNPVLDVLKALGCFQGRQRILTHSFSNGLAFVLQVFTLINSTGGSFHMMAFNRLLASQPKLTGSTPVPATALIIDSSPGGFSIPHIALAMVSPIQNKIMRLFARIISIVYLFLVFLVRGVVLRQAHPFQQMLTMLRRPSLLPWLDVNGQTPRLYFYSKRDAMVPWKEVEQHINECEQDRLNVRKVRFEDSPHVAHARMYPDEYWSAVKQLWVDAQGSVKSL</sequence>
<name>A0A8H6WEM7_9AGAR</name>
<comment type="similarity">
    <text evidence="2">Belongs to the TMEM53 family.</text>
</comment>
<proteinExistence type="inferred from homology"/>
<dbReference type="GO" id="GO:0097036">
    <property type="term" value="P:regulation of plasma membrane sterol distribution"/>
    <property type="evidence" value="ECO:0007669"/>
    <property type="project" value="UniProtKB-UniRule"/>
</dbReference>
<dbReference type="GO" id="GO:0032366">
    <property type="term" value="P:intracellular sterol transport"/>
    <property type="evidence" value="ECO:0007669"/>
    <property type="project" value="UniProtKB-UniRule"/>
</dbReference>
<keyword evidence="7 13" id="KW-1133">Transmembrane helix</keyword>
<keyword evidence="15" id="KW-1185">Reference proteome</keyword>
<evidence type="ECO:0000256" key="9">
    <source>
        <dbReference type="ARBA" id="ARBA00023098"/>
    </source>
</evidence>
<evidence type="ECO:0000256" key="13">
    <source>
        <dbReference type="RuleBase" id="RU368065"/>
    </source>
</evidence>
<evidence type="ECO:0000313" key="15">
    <source>
        <dbReference type="Proteomes" id="UP000636479"/>
    </source>
</evidence>
<dbReference type="GeneID" id="59341547"/>
<keyword evidence="9 13" id="KW-0443">Lipid metabolism</keyword>
<dbReference type="InterPro" id="IPR029058">
    <property type="entry name" value="AB_hydrolase_fold"/>
</dbReference>
<keyword evidence="8 13" id="KW-0445">Lipid transport</keyword>
<feature type="transmembrane region" description="Helical" evidence="13">
    <location>
        <begin position="215"/>
        <end position="237"/>
    </location>
</feature>
<dbReference type="InterPro" id="IPR008547">
    <property type="entry name" value="DUF829_TMEM53"/>
</dbReference>
<feature type="transmembrane region" description="Helical" evidence="13">
    <location>
        <begin position="177"/>
        <end position="194"/>
    </location>
</feature>
<dbReference type="RefSeq" id="XP_037224126.1">
    <property type="nucleotide sequence ID" value="XM_037359031.1"/>
</dbReference>
<dbReference type="PANTHER" id="PTHR12265:SF30">
    <property type="entry name" value="TRANSMEMBRANE PROTEIN 53"/>
    <property type="match status" value="1"/>
</dbReference>
<evidence type="ECO:0000256" key="8">
    <source>
        <dbReference type="ARBA" id="ARBA00023055"/>
    </source>
</evidence>
<dbReference type="EMBL" id="JACAZF010000002">
    <property type="protein sequence ID" value="KAF7312018.1"/>
    <property type="molecule type" value="Genomic_DNA"/>
</dbReference>
<keyword evidence="13" id="KW-0746">Sphingolipid metabolism</keyword>
<dbReference type="PANTHER" id="PTHR12265">
    <property type="entry name" value="TRANSMEMBRANE PROTEIN 53"/>
    <property type="match status" value="1"/>
</dbReference>
<dbReference type="Proteomes" id="UP000636479">
    <property type="component" value="Unassembled WGS sequence"/>
</dbReference>
<comment type="function">
    <text evidence="13">Regulates also the sphingolipid metabolism.</text>
</comment>
<dbReference type="AlphaFoldDB" id="A0A8H6WEM7"/>
<dbReference type="GO" id="GO:0005640">
    <property type="term" value="C:nuclear outer membrane"/>
    <property type="evidence" value="ECO:0007669"/>
    <property type="project" value="UniProtKB-SubCell"/>
</dbReference>
<keyword evidence="11" id="KW-0539">Nucleus</keyword>
<dbReference type="GO" id="GO:0006665">
    <property type="term" value="P:sphingolipid metabolic process"/>
    <property type="evidence" value="ECO:0007669"/>
    <property type="project" value="UniProtKB-UniRule"/>
</dbReference>
<dbReference type="Pfam" id="PF05705">
    <property type="entry name" value="DUF829"/>
    <property type="match status" value="1"/>
</dbReference>
<dbReference type="Pfam" id="PF04161">
    <property type="entry name" value="Arv1"/>
    <property type="match status" value="1"/>
</dbReference>
<keyword evidence="5 13" id="KW-0812">Transmembrane</keyword>
<reference evidence="14" key="1">
    <citation type="submission" date="2020-05" db="EMBL/GenBank/DDBJ databases">
        <title>Mycena genomes resolve the evolution of fungal bioluminescence.</title>
        <authorList>
            <person name="Tsai I.J."/>
        </authorList>
    </citation>
    <scope>NUCLEOTIDE SEQUENCE</scope>
    <source>
        <strain evidence="14">171206Taipei</strain>
    </source>
</reference>
<feature type="transmembrane region" description="Helical" evidence="13">
    <location>
        <begin position="553"/>
        <end position="573"/>
    </location>
</feature>
<gene>
    <name evidence="14" type="ORF">MIND_00213700</name>
</gene>
<evidence type="ECO:0000256" key="6">
    <source>
        <dbReference type="ARBA" id="ARBA00022824"/>
    </source>
</evidence>
<evidence type="ECO:0000256" key="4">
    <source>
        <dbReference type="ARBA" id="ARBA00022448"/>
    </source>
</evidence>
<evidence type="ECO:0000256" key="5">
    <source>
        <dbReference type="ARBA" id="ARBA00022692"/>
    </source>
</evidence>
<keyword evidence="13" id="KW-0333">Golgi apparatus</keyword>
<comment type="subcellular location">
    <subcellularLocation>
        <location evidence="1 13">Endoplasmic reticulum membrane</location>
        <topology evidence="1 13">Multi-pass membrane protein</topology>
    </subcellularLocation>
    <subcellularLocation>
        <location evidence="13">Golgi apparatus membrane</location>
        <topology evidence="13">Multi-pass membrane protein</topology>
    </subcellularLocation>
    <subcellularLocation>
        <location evidence="12">Nucleus outer membrane</location>
        <topology evidence="12">Single-pass membrane protein</topology>
    </subcellularLocation>
</comment>
<dbReference type="OrthoDB" id="2192830at2759"/>
<evidence type="ECO:0000313" key="14">
    <source>
        <dbReference type="EMBL" id="KAF7312018.1"/>
    </source>
</evidence>
<dbReference type="GO" id="GO:0005789">
    <property type="term" value="C:endoplasmic reticulum membrane"/>
    <property type="evidence" value="ECO:0007669"/>
    <property type="project" value="UniProtKB-SubCell"/>
</dbReference>
<evidence type="ECO:0000256" key="12">
    <source>
        <dbReference type="ARBA" id="ARBA00034303"/>
    </source>
</evidence>
<evidence type="ECO:0000256" key="2">
    <source>
        <dbReference type="ARBA" id="ARBA00007387"/>
    </source>
</evidence>
<keyword evidence="4 13" id="KW-0813">Transport</keyword>
<comment type="similarity">
    <text evidence="3 13">Belongs to the ARV1 family.</text>
</comment>
<dbReference type="InterPro" id="IPR007290">
    <property type="entry name" value="Arv1"/>
</dbReference>
<dbReference type="GO" id="GO:0016125">
    <property type="term" value="P:sterol metabolic process"/>
    <property type="evidence" value="ECO:0007669"/>
    <property type="project" value="UniProtKB-UniRule"/>
</dbReference>
<evidence type="ECO:0000256" key="3">
    <source>
        <dbReference type="ARBA" id="ARBA00009187"/>
    </source>
</evidence>
<evidence type="ECO:0000256" key="7">
    <source>
        <dbReference type="ARBA" id="ARBA00022989"/>
    </source>
</evidence>
<accession>A0A8H6WEM7</accession>
<keyword evidence="6 13" id="KW-0256">Endoplasmic reticulum</keyword>
<comment type="function">
    <text evidence="13">Mediator of sterol homeostasis involved in sterol uptake, trafficking and distribution into membranes.</text>
</comment>
<dbReference type="SUPFAM" id="SSF53474">
    <property type="entry name" value="alpha/beta-Hydrolases"/>
    <property type="match status" value="1"/>
</dbReference>
<protein>
    <recommendedName>
        <fullName evidence="13">Protein ARV</fullName>
    </recommendedName>
</protein>
<organism evidence="14 15">
    <name type="scientific">Mycena indigotica</name>
    <dbReference type="NCBI Taxonomy" id="2126181"/>
    <lineage>
        <taxon>Eukaryota</taxon>
        <taxon>Fungi</taxon>
        <taxon>Dikarya</taxon>
        <taxon>Basidiomycota</taxon>
        <taxon>Agaricomycotina</taxon>
        <taxon>Agaricomycetes</taxon>
        <taxon>Agaricomycetidae</taxon>
        <taxon>Agaricales</taxon>
        <taxon>Marasmiineae</taxon>
        <taxon>Mycenaceae</taxon>
        <taxon>Mycena</taxon>
    </lineage>
</organism>
<dbReference type="GO" id="GO:0000139">
    <property type="term" value="C:Golgi membrane"/>
    <property type="evidence" value="ECO:0007669"/>
    <property type="project" value="UniProtKB-SubCell"/>
</dbReference>
<evidence type="ECO:0000256" key="11">
    <source>
        <dbReference type="ARBA" id="ARBA00023242"/>
    </source>
</evidence>
<evidence type="ECO:0000256" key="1">
    <source>
        <dbReference type="ARBA" id="ARBA00004477"/>
    </source>
</evidence>